<dbReference type="PROSITE" id="PS50111">
    <property type="entry name" value="CHEMOTAXIS_TRANSDUC_2"/>
    <property type="match status" value="1"/>
</dbReference>
<dbReference type="RefSeq" id="WP_104763791.1">
    <property type="nucleotide sequence ID" value="NZ_FZPM01000035.1"/>
</dbReference>
<keyword evidence="5" id="KW-1185">Reference proteome</keyword>
<dbReference type="PANTHER" id="PTHR32089">
    <property type="entry name" value="METHYL-ACCEPTING CHEMOTAXIS PROTEIN MCPB"/>
    <property type="match status" value="1"/>
</dbReference>
<reference evidence="4 5" key="1">
    <citation type="submission" date="2018-04" db="EMBL/GenBank/DDBJ databases">
        <title>Novel Campyloabacter and Helicobacter Species and Strains.</title>
        <authorList>
            <person name="Mannion A.J."/>
            <person name="Shen Z."/>
            <person name="Fox J.G."/>
        </authorList>
    </citation>
    <scope>NUCLEOTIDE SEQUENCE [LARGE SCALE GENOMIC DNA]</scope>
    <source>
        <strain evidence="4 5">MIT 97-5075</strain>
    </source>
</reference>
<dbReference type="Proteomes" id="UP000256424">
    <property type="component" value="Unassembled WGS sequence"/>
</dbReference>
<evidence type="ECO:0000313" key="4">
    <source>
        <dbReference type="EMBL" id="RDU72913.1"/>
    </source>
</evidence>
<dbReference type="OrthoDB" id="5328902at2"/>
<dbReference type="Gene3D" id="6.10.340.10">
    <property type="match status" value="1"/>
</dbReference>
<gene>
    <name evidence="4" type="ORF">CQA66_03235</name>
</gene>
<dbReference type="SUPFAM" id="SSF58104">
    <property type="entry name" value="Methyl-accepting chemotaxis protein (MCP) signaling domain"/>
    <property type="match status" value="1"/>
</dbReference>
<dbReference type="PANTHER" id="PTHR32089:SF112">
    <property type="entry name" value="LYSOZYME-LIKE PROTEIN-RELATED"/>
    <property type="match status" value="1"/>
</dbReference>
<proteinExistence type="predicted"/>
<keyword evidence="1 2" id="KW-0807">Transducer</keyword>
<evidence type="ECO:0000256" key="1">
    <source>
        <dbReference type="ARBA" id="ARBA00023224"/>
    </source>
</evidence>
<evidence type="ECO:0000313" key="5">
    <source>
        <dbReference type="Proteomes" id="UP000256424"/>
    </source>
</evidence>
<organism evidence="4 5">
    <name type="scientific">Helicobacter aurati</name>
    <dbReference type="NCBI Taxonomy" id="137778"/>
    <lineage>
        <taxon>Bacteria</taxon>
        <taxon>Pseudomonadati</taxon>
        <taxon>Campylobacterota</taxon>
        <taxon>Epsilonproteobacteria</taxon>
        <taxon>Campylobacterales</taxon>
        <taxon>Helicobacteraceae</taxon>
        <taxon>Helicobacter</taxon>
    </lineage>
</organism>
<evidence type="ECO:0000259" key="3">
    <source>
        <dbReference type="PROSITE" id="PS50111"/>
    </source>
</evidence>
<protein>
    <recommendedName>
        <fullName evidence="3">Methyl-accepting transducer domain-containing protein</fullName>
    </recommendedName>
</protein>
<dbReference type="SMART" id="SM00283">
    <property type="entry name" value="MA"/>
    <property type="match status" value="1"/>
</dbReference>
<sequence length="441" mass="49937">MMVIFLSVLISILIIVLAIVVRKFASWKSRAILINKFLDDINAGNFDVRRTNIPRDELGDIPRKINKLLDQIQTYNTETSTAFHYADTATIQREVMTDGLLPNLAGIGSRINKNIEAMRANRILQNKQLLDNELAQVNENALQLVDLQQSFRTSVDKLFNVNRQVEEAAQESQAHAGGVNQALSSLDELKILAESNNQATKTLAQRSTDIDSIVNLINDISEQTNLLALNAAIEAARAGEHGRGFAVVAEEVRKLAEKTQKATSEIRTNISALQEDTNNISTNSEDMHIKMNVFSESIQGFSDMLEKLNVSTEDINHTLKEVVSRLHINLFMVDHIIFKHSAYYMASVESDEELMSKEQCHFDKFLIDGKKDYGHTSGYQQLDEIHASIHQHAKDGLQRARSRQNPKDVVVDYRLMEKASKKFFVTLEEMIQQKFHKRKQS</sequence>
<dbReference type="GO" id="GO:0007165">
    <property type="term" value="P:signal transduction"/>
    <property type="evidence" value="ECO:0007669"/>
    <property type="project" value="UniProtKB-KW"/>
</dbReference>
<feature type="domain" description="Methyl-accepting transducer" evidence="3">
    <location>
        <begin position="131"/>
        <end position="355"/>
    </location>
</feature>
<dbReference type="EMBL" id="NXLW01000004">
    <property type="protein sequence ID" value="RDU72913.1"/>
    <property type="molecule type" value="Genomic_DNA"/>
</dbReference>
<evidence type="ECO:0000256" key="2">
    <source>
        <dbReference type="PROSITE-ProRule" id="PRU00284"/>
    </source>
</evidence>
<dbReference type="Gene3D" id="1.10.287.950">
    <property type="entry name" value="Methyl-accepting chemotaxis protein"/>
    <property type="match status" value="1"/>
</dbReference>
<comment type="caution">
    <text evidence="4">The sequence shown here is derived from an EMBL/GenBank/DDBJ whole genome shotgun (WGS) entry which is preliminary data.</text>
</comment>
<dbReference type="AlphaFoldDB" id="A0A3D8J612"/>
<dbReference type="GO" id="GO:0016020">
    <property type="term" value="C:membrane"/>
    <property type="evidence" value="ECO:0007669"/>
    <property type="project" value="InterPro"/>
</dbReference>
<accession>A0A3D8J612</accession>
<dbReference type="InterPro" id="IPR004089">
    <property type="entry name" value="MCPsignal_dom"/>
</dbReference>
<name>A0A3D8J612_9HELI</name>
<dbReference type="Pfam" id="PF00015">
    <property type="entry name" value="MCPsignal"/>
    <property type="match status" value="1"/>
</dbReference>